<evidence type="ECO:0000256" key="2">
    <source>
        <dbReference type="ARBA" id="ARBA00022741"/>
    </source>
</evidence>
<dbReference type="Gene3D" id="3.30.70.870">
    <property type="entry name" value="Elongation Factor G (Translational Gtpase), domain 3"/>
    <property type="match status" value="1"/>
</dbReference>
<dbReference type="PANTHER" id="PTHR43512:SF4">
    <property type="entry name" value="TRANSLATION FACTOR GUF1 HOMOLOG, CHLOROPLASTIC"/>
    <property type="match status" value="1"/>
</dbReference>
<gene>
    <name evidence="6" type="primary">lepA</name>
    <name evidence="8" type="ORF">A3H61_01280</name>
</gene>
<dbReference type="InterPro" id="IPR035647">
    <property type="entry name" value="EFG_III/V"/>
</dbReference>
<evidence type="ECO:0000313" key="8">
    <source>
        <dbReference type="EMBL" id="OGY73584.1"/>
    </source>
</evidence>
<dbReference type="GO" id="GO:0043022">
    <property type="term" value="F:ribosome binding"/>
    <property type="evidence" value="ECO:0007669"/>
    <property type="project" value="UniProtKB-UniRule"/>
</dbReference>
<keyword evidence="3 6" id="KW-0378">Hydrolase</keyword>
<dbReference type="AlphaFoldDB" id="A0A1G2A9Q2"/>
<dbReference type="PRINTS" id="PR00315">
    <property type="entry name" value="ELONGATNFCT"/>
</dbReference>
<evidence type="ECO:0000256" key="4">
    <source>
        <dbReference type="ARBA" id="ARBA00022917"/>
    </source>
</evidence>
<dbReference type="SUPFAM" id="SSF50447">
    <property type="entry name" value="Translation proteins"/>
    <property type="match status" value="1"/>
</dbReference>
<keyword evidence="4 6" id="KW-0648">Protein biosynthesis</keyword>
<dbReference type="Gene3D" id="2.40.30.10">
    <property type="entry name" value="Translation factors"/>
    <property type="match status" value="1"/>
</dbReference>
<evidence type="ECO:0000259" key="7">
    <source>
        <dbReference type="PROSITE" id="PS51722"/>
    </source>
</evidence>
<dbReference type="InterPro" id="IPR000640">
    <property type="entry name" value="EFG_V-like"/>
</dbReference>
<dbReference type="GO" id="GO:0005525">
    <property type="term" value="F:GTP binding"/>
    <property type="evidence" value="ECO:0007669"/>
    <property type="project" value="UniProtKB-UniRule"/>
</dbReference>
<dbReference type="EC" id="3.6.5.n1" evidence="6"/>
<dbReference type="EMBL" id="MHJU01000010">
    <property type="protein sequence ID" value="OGY73584.1"/>
    <property type="molecule type" value="Genomic_DNA"/>
</dbReference>
<dbReference type="Pfam" id="PF00679">
    <property type="entry name" value="EFG_C"/>
    <property type="match status" value="1"/>
</dbReference>
<dbReference type="GO" id="GO:0003746">
    <property type="term" value="F:translation elongation factor activity"/>
    <property type="evidence" value="ECO:0007669"/>
    <property type="project" value="UniProtKB-UniRule"/>
</dbReference>
<dbReference type="Gene3D" id="3.40.50.300">
    <property type="entry name" value="P-loop containing nucleotide triphosphate hydrolases"/>
    <property type="match status" value="1"/>
</dbReference>
<feature type="binding site" evidence="6">
    <location>
        <begin position="12"/>
        <end position="17"/>
    </location>
    <ligand>
        <name>GTP</name>
        <dbReference type="ChEBI" id="CHEBI:37565"/>
    </ligand>
</feature>
<evidence type="ECO:0000256" key="6">
    <source>
        <dbReference type="HAMAP-Rule" id="MF_00071"/>
    </source>
</evidence>
<dbReference type="PROSITE" id="PS51722">
    <property type="entry name" value="G_TR_2"/>
    <property type="match status" value="1"/>
</dbReference>
<comment type="catalytic activity">
    <reaction evidence="6">
        <text>GTP + H2O = GDP + phosphate + H(+)</text>
        <dbReference type="Rhea" id="RHEA:19669"/>
        <dbReference type="ChEBI" id="CHEBI:15377"/>
        <dbReference type="ChEBI" id="CHEBI:15378"/>
        <dbReference type="ChEBI" id="CHEBI:37565"/>
        <dbReference type="ChEBI" id="CHEBI:43474"/>
        <dbReference type="ChEBI" id="CHEBI:58189"/>
        <dbReference type="EC" id="3.6.5.n1"/>
    </reaction>
</comment>
<dbReference type="Pfam" id="PF00009">
    <property type="entry name" value="GTP_EFTU"/>
    <property type="match status" value="1"/>
</dbReference>
<dbReference type="InterPro" id="IPR031157">
    <property type="entry name" value="G_TR_CS"/>
</dbReference>
<feature type="domain" description="Tr-type G" evidence="7">
    <location>
        <begin position="1"/>
        <end position="177"/>
    </location>
</feature>
<dbReference type="InterPro" id="IPR027417">
    <property type="entry name" value="P-loop_NTPase"/>
</dbReference>
<comment type="caution">
    <text evidence="8">The sequence shown here is derived from an EMBL/GenBank/DDBJ whole genome shotgun (WGS) entry which is preliminary data.</text>
</comment>
<dbReference type="GO" id="GO:0003924">
    <property type="term" value="F:GTPase activity"/>
    <property type="evidence" value="ECO:0007669"/>
    <property type="project" value="UniProtKB-UniRule"/>
</dbReference>
<accession>A0A1G2A9Q2</accession>
<dbReference type="SMART" id="SM00838">
    <property type="entry name" value="EFG_C"/>
    <property type="match status" value="1"/>
</dbReference>
<dbReference type="InterPro" id="IPR005225">
    <property type="entry name" value="Small_GTP-bd"/>
</dbReference>
<evidence type="ECO:0000256" key="1">
    <source>
        <dbReference type="ARBA" id="ARBA00005454"/>
    </source>
</evidence>
<dbReference type="Gene3D" id="3.30.70.240">
    <property type="match status" value="1"/>
</dbReference>
<dbReference type="SUPFAM" id="SSF54980">
    <property type="entry name" value="EF-G C-terminal domain-like"/>
    <property type="match status" value="2"/>
</dbReference>
<dbReference type="CDD" id="cd03709">
    <property type="entry name" value="lepA_C"/>
    <property type="match status" value="1"/>
</dbReference>
<dbReference type="InterPro" id="IPR006297">
    <property type="entry name" value="EF-4"/>
</dbReference>
<dbReference type="CDD" id="cd01890">
    <property type="entry name" value="LepA"/>
    <property type="match status" value="1"/>
</dbReference>
<comment type="subcellular location">
    <subcellularLocation>
        <location evidence="6">Cell membrane</location>
        <topology evidence="6">Peripheral membrane protein</topology>
        <orientation evidence="6">Cytoplasmic side</orientation>
    </subcellularLocation>
</comment>
<dbReference type="FunFam" id="3.40.50.300:FF:000078">
    <property type="entry name" value="Elongation factor 4"/>
    <property type="match status" value="1"/>
</dbReference>
<dbReference type="GO" id="GO:0045727">
    <property type="term" value="P:positive regulation of translation"/>
    <property type="evidence" value="ECO:0007669"/>
    <property type="project" value="UniProtKB-UniRule"/>
</dbReference>
<dbReference type="InterPro" id="IPR000795">
    <property type="entry name" value="T_Tr_GTP-bd_dom"/>
</dbReference>
<feature type="binding site" evidence="6">
    <location>
        <begin position="124"/>
        <end position="127"/>
    </location>
    <ligand>
        <name>GTP</name>
        <dbReference type="ChEBI" id="CHEBI:37565"/>
    </ligand>
</feature>
<keyword evidence="8" id="KW-0251">Elongation factor</keyword>
<dbReference type="Proteomes" id="UP000178315">
    <property type="component" value="Unassembled WGS sequence"/>
</dbReference>
<dbReference type="InterPro" id="IPR035654">
    <property type="entry name" value="LepA_IV"/>
</dbReference>
<keyword evidence="2 6" id="KW-0547">Nucleotide-binding</keyword>
<reference evidence="8 9" key="1">
    <citation type="journal article" date="2016" name="Nat. Commun.">
        <title>Thousands of microbial genomes shed light on interconnected biogeochemical processes in an aquifer system.</title>
        <authorList>
            <person name="Anantharaman K."/>
            <person name="Brown C.T."/>
            <person name="Hug L.A."/>
            <person name="Sharon I."/>
            <person name="Castelle C.J."/>
            <person name="Probst A.J."/>
            <person name="Thomas B.C."/>
            <person name="Singh A."/>
            <person name="Wilkins M.J."/>
            <person name="Karaoz U."/>
            <person name="Brodie E.L."/>
            <person name="Williams K.H."/>
            <person name="Hubbard S.S."/>
            <person name="Banfield J.F."/>
        </authorList>
    </citation>
    <scope>NUCLEOTIDE SEQUENCE [LARGE SCALE GENOMIC DNA]</scope>
</reference>
<dbReference type="NCBIfam" id="TIGR00231">
    <property type="entry name" value="small_GTP"/>
    <property type="match status" value="1"/>
</dbReference>
<dbReference type="InterPro" id="IPR009000">
    <property type="entry name" value="Transl_B-barrel_sf"/>
</dbReference>
<protein>
    <recommendedName>
        <fullName evidence="6">Elongation factor 4</fullName>
        <shortName evidence="6">EF-4</shortName>
        <ecNumber evidence="6">3.6.5.n1</ecNumber>
    </recommendedName>
    <alternativeName>
        <fullName evidence="6">Ribosomal back-translocase LepA</fullName>
    </alternativeName>
</protein>
<keyword evidence="6" id="KW-0472">Membrane</keyword>
<dbReference type="FunFam" id="2.40.30.10:FF:000015">
    <property type="entry name" value="Translation factor GUF1, mitochondrial"/>
    <property type="match status" value="1"/>
</dbReference>
<sequence>MIRNFCIIAHIDHGKSTLADRLLELTNTISEREKKEQILDSMDLERERGITIKMTPVRMEYNGYILNLIDTPGHVDFTYEVSRALAAVEGAVLIIDATQGIQAQTLANLYLAEGEDLTIIPVINKIDLPFAEVEKTCAEVSALIGVPKEEIILISAKTGENVPQLLKAVIDRVPAPSHKNQLLLKREVKSHDDVSRALIFDSNYNQHRGVVADIRVIDGEFSSGDTINFYQTNFETTIKEIGVYRPKMEACQRLSHGEIGYIVTGIRDIGKCHVGDTIIKTQNLKLKTQNFMPLPGYKKVHPMVFASIYPKDQHRYLDLRQALLELQLNDSALQYQPASTQAIGKGFQVGVLGLLHLDIISERIVREHGVEVVLTVPQVEYRIKLKTSEDVYAVITSPQEFPENPSNIDVILEPWVKMEIITPEAHIGGIMQLSMQRRGIYTNTEYLRGSDGEGSRRVILHFEIPFTELLTDFYDKLKSASSGYASLSYDIDTFRPVDLIRVDFLVAGELRESLSMLVPRRESYMRARSVIDTLLTEIPPQMFEIRLQAAIGGKIIASDSIRATRKDVTAKLYGGDVTRKMKLLEKQKKGKKKMAGVGRVDIPNSAYLAVLRR</sequence>
<dbReference type="PROSITE" id="PS00301">
    <property type="entry name" value="G_TR_1"/>
    <property type="match status" value="1"/>
</dbReference>
<dbReference type="GO" id="GO:0005886">
    <property type="term" value="C:plasma membrane"/>
    <property type="evidence" value="ECO:0007669"/>
    <property type="project" value="UniProtKB-SubCell"/>
</dbReference>
<dbReference type="InterPro" id="IPR038363">
    <property type="entry name" value="LepA_C_sf"/>
</dbReference>
<dbReference type="Gene3D" id="3.30.70.2570">
    <property type="entry name" value="Elongation factor 4, C-terminal domain"/>
    <property type="match status" value="1"/>
</dbReference>
<comment type="similarity">
    <text evidence="1 6">Belongs to the TRAFAC class translation factor GTPase superfamily. Classic translation factor GTPase family. LepA subfamily.</text>
</comment>
<name>A0A1G2A9Q2_9BACT</name>
<dbReference type="Pfam" id="PF06421">
    <property type="entry name" value="LepA_C"/>
    <property type="match status" value="1"/>
</dbReference>
<dbReference type="PANTHER" id="PTHR43512">
    <property type="entry name" value="TRANSLATION FACTOR GUF1-RELATED"/>
    <property type="match status" value="1"/>
</dbReference>
<dbReference type="HAMAP" id="MF_00071">
    <property type="entry name" value="LepA"/>
    <property type="match status" value="1"/>
</dbReference>
<evidence type="ECO:0000256" key="5">
    <source>
        <dbReference type="ARBA" id="ARBA00023134"/>
    </source>
</evidence>
<evidence type="ECO:0000313" key="9">
    <source>
        <dbReference type="Proteomes" id="UP000178315"/>
    </source>
</evidence>
<dbReference type="NCBIfam" id="TIGR01393">
    <property type="entry name" value="lepA"/>
    <property type="match status" value="1"/>
</dbReference>
<proteinExistence type="inferred from homology"/>
<dbReference type="InterPro" id="IPR013842">
    <property type="entry name" value="LepA_CTD"/>
</dbReference>
<keyword evidence="5 6" id="KW-0342">GTP-binding</keyword>
<comment type="function">
    <text evidence="6">Required for accurate and efficient protein synthesis under certain stress conditions. May act as a fidelity factor of the translation reaction, by catalyzing a one-codon backward translocation of tRNAs on improperly translocated ribosomes. Back-translocation proceeds from a post-translocation (POST) complex to a pre-translocation (PRE) complex, thus giving elongation factor G a second chance to translocate the tRNAs correctly. Binds to ribosomes in a GTP-dependent manner.</text>
</comment>
<keyword evidence="6" id="KW-1003">Cell membrane</keyword>
<organism evidence="8 9">
    <name type="scientific">Candidatus Jacksonbacteria bacterium RIFCSPLOWO2_02_FULL_44_20</name>
    <dbReference type="NCBI Taxonomy" id="1798460"/>
    <lineage>
        <taxon>Bacteria</taxon>
        <taxon>Candidatus Jacksoniibacteriota</taxon>
    </lineage>
</organism>
<evidence type="ECO:0000256" key="3">
    <source>
        <dbReference type="ARBA" id="ARBA00022801"/>
    </source>
</evidence>
<dbReference type="SUPFAM" id="SSF52540">
    <property type="entry name" value="P-loop containing nucleoside triphosphate hydrolases"/>
    <property type="match status" value="1"/>
</dbReference>